<reference evidence="3 4" key="1">
    <citation type="submission" date="2020-12" db="EMBL/GenBank/DDBJ databases">
        <title>Pseudomonas schmalbachii sp. nov. isolated from millipede gut.</title>
        <authorList>
            <person name="Shelomi M."/>
        </authorList>
    </citation>
    <scope>NUCLEOTIDE SEQUENCE [LARGE SCALE GENOMIC DNA]</scope>
    <source>
        <strain evidence="3 4">Milli4</strain>
    </source>
</reference>
<feature type="domain" description="Lipid/polyisoprenoid-binding YceI-like" evidence="2">
    <location>
        <begin position="20"/>
        <end position="189"/>
    </location>
</feature>
<dbReference type="SMART" id="SM00867">
    <property type="entry name" value="YceI"/>
    <property type="match status" value="1"/>
</dbReference>
<protein>
    <submittedName>
        <fullName evidence="3">YceI family protein</fullName>
    </submittedName>
</protein>
<feature type="signal peptide" evidence="1">
    <location>
        <begin position="1"/>
        <end position="19"/>
    </location>
</feature>
<dbReference type="RefSeq" id="WP_208312829.1">
    <property type="nucleotide sequence ID" value="NZ_JAELYA010000002.1"/>
</dbReference>
<dbReference type="Pfam" id="PF04264">
    <property type="entry name" value="YceI"/>
    <property type="match status" value="1"/>
</dbReference>
<dbReference type="Gene3D" id="2.40.128.110">
    <property type="entry name" value="Lipid/polyisoprenoid-binding, YceI-like"/>
    <property type="match status" value="1"/>
</dbReference>
<keyword evidence="1" id="KW-0732">Signal</keyword>
<sequence>MRSLFAFLVAALWAASAQAAWYLDYESSRLTFVTTKNADVAEVSRFLVMHGSVSDKGEARLRIELDSVSSGIPLRDERMREQLFDSKDFPLAKIEAQLDLRPIVGLADGVQLEMRLPLSLTLHGQSRKYTAEVLVTRLDEHRFQVVTLSPLVVSAADFGLTAGVESLRKLAGLKNIGQSVPVGAVLIFASR</sequence>
<evidence type="ECO:0000259" key="2">
    <source>
        <dbReference type="SMART" id="SM00867"/>
    </source>
</evidence>
<accession>A0ABS3TMU9</accession>
<dbReference type="InterPro" id="IPR036761">
    <property type="entry name" value="TTHA0802/YceI-like_sf"/>
</dbReference>
<dbReference type="SUPFAM" id="SSF101874">
    <property type="entry name" value="YceI-like"/>
    <property type="match status" value="1"/>
</dbReference>
<name>A0ABS3TMU9_9PSED</name>
<dbReference type="InterPro" id="IPR027016">
    <property type="entry name" value="UCP029811"/>
</dbReference>
<proteinExistence type="predicted"/>
<dbReference type="EMBL" id="JAELYA010000002">
    <property type="protein sequence ID" value="MBO3274983.1"/>
    <property type="molecule type" value="Genomic_DNA"/>
</dbReference>
<dbReference type="InterPro" id="IPR007372">
    <property type="entry name" value="Lipid/polyisoprenoid-bd_YceI"/>
</dbReference>
<dbReference type="PIRSF" id="PIRSF029811">
    <property type="entry name" value="UCP029811"/>
    <property type="match status" value="1"/>
</dbReference>
<organism evidence="3 4">
    <name type="scientific">Pseudomonas schmalbachii</name>
    <dbReference type="NCBI Taxonomy" id="2816993"/>
    <lineage>
        <taxon>Bacteria</taxon>
        <taxon>Pseudomonadati</taxon>
        <taxon>Pseudomonadota</taxon>
        <taxon>Gammaproteobacteria</taxon>
        <taxon>Pseudomonadales</taxon>
        <taxon>Pseudomonadaceae</taxon>
        <taxon>Pseudomonas</taxon>
    </lineage>
</organism>
<dbReference type="Proteomes" id="UP000669060">
    <property type="component" value="Unassembled WGS sequence"/>
</dbReference>
<evidence type="ECO:0000313" key="4">
    <source>
        <dbReference type="Proteomes" id="UP000669060"/>
    </source>
</evidence>
<gene>
    <name evidence="3" type="ORF">JFY56_07085</name>
</gene>
<feature type="chain" id="PRO_5046817256" evidence="1">
    <location>
        <begin position="20"/>
        <end position="191"/>
    </location>
</feature>
<evidence type="ECO:0000256" key="1">
    <source>
        <dbReference type="SAM" id="SignalP"/>
    </source>
</evidence>
<dbReference type="PANTHER" id="PTHR34406:SF1">
    <property type="entry name" value="PROTEIN YCEI"/>
    <property type="match status" value="1"/>
</dbReference>
<dbReference type="PANTHER" id="PTHR34406">
    <property type="entry name" value="PROTEIN YCEI"/>
    <property type="match status" value="1"/>
</dbReference>
<keyword evidence="4" id="KW-1185">Reference proteome</keyword>
<comment type="caution">
    <text evidence="3">The sequence shown here is derived from an EMBL/GenBank/DDBJ whole genome shotgun (WGS) entry which is preliminary data.</text>
</comment>
<evidence type="ECO:0000313" key="3">
    <source>
        <dbReference type="EMBL" id="MBO3274983.1"/>
    </source>
</evidence>